<evidence type="ECO:0000256" key="11">
    <source>
        <dbReference type="ARBA" id="ARBA00024225"/>
    </source>
</evidence>
<feature type="transmembrane region" description="Helical" evidence="12">
    <location>
        <begin position="44"/>
        <end position="67"/>
    </location>
</feature>
<evidence type="ECO:0000256" key="6">
    <source>
        <dbReference type="ARBA" id="ARBA00022723"/>
    </source>
</evidence>
<evidence type="ECO:0000256" key="5">
    <source>
        <dbReference type="ARBA" id="ARBA00022692"/>
    </source>
</evidence>
<keyword evidence="8 12" id="KW-1133">Transmembrane helix</keyword>
<dbReference type="GO" id="GO:0016020">
    <property type="term" value="C:membrane"/>
    <property type="evidence" value="ECO:0007669"/>
    <property type="project" value="UniProtKB-SubCell"/>
</dbReference>
<evidence type="ECO:0000256" key="12">
    <source>
        <dbReference type="SAM" id="Phobius"/>
    </source>
</evidence>
<dbReference type="InterPro" id="IPR006593">
    <property type="entry name" value="Cyt_b561/ferric_Rdtase_TM"/>
</dbReference>
<keyword evidence="9" id="KW-0408">Iron</keyword>
<dbReference type="Proteomes" id="UP000639338">
    <property type="component" value="Unassembled WGS sequence"/>
</dbReference>
<comment type="subcellular location">
    <subcellularLocation>
        <location evidence="2">Membrane</location>
        <topology evidence="2">Multi-pass membrane protein</topology>
    </subcellularLocation>
</comment>
<dbReference type="PANTHER" id="PTHR15422">
    <property type="entry name" value="OS05G0565100 PROTEIN"/>
    <property type="match status" value="1"/>
</dbReference>
<dbReference type="Pfam" id="PF03188">
    <property type="entry name" value="Cytochrom_B561"/>
    <property type="match status" value="1"/>
</dbReference>
<evidence type="ECO:0000256" key="10">
    <source>
        <dbReference type="ARBA" id="ARBA00023136"/>
    </source>
</evidence>
<keyword evidence="7" id="KW-0249">Electron transport</keyword>
<evidence type="ECO:0000259" key="13">
    <source>
        <dbReference type="PROSITE" id="PS50939"/>
    </source>
</evidence>
<evidence type="ECO:0000256" key="4">
    <source>
        <dbReference type="ARBA" id="ARBA00022617"/>
    </source>
</evidence>
<dbReference type="Gene3D" id="1.20.120.1770">
    <property type="match status" value="1"/>
</dbReference>
<evidence type="ECO:0000256" key="9">
    <source>
        <dbReference type="ARBA" id="ARBA00023004"/>
    </source>
</evidence>
<keyword evidence="6" id="KW-0479">Metal-binding</keyword>
<name>A0A834XSG0_APHGI</name>
<keyword evidence="15" id="KW-1185">Reference proteome</keyword>
<dbReference type="AlphaFoldDB" id="A0A834XSG0"/>
<keyword evidence="5 12" id="KW-0812">Transmembrane</keyword>
<dbReference type="CDD" id="cd08761">
    <property type="entry name" value="Cyt_b561_CYB561D2_like"/>
    <property type="match status" value="1"/>
</dbReference>
<evidence type="ECO:0000313" key="14">
    <source>
        <dbReference type="EMBL" id="KAF7991045.1"/>
    </source>
</evidence>
<dbReference type="GO" id="GO:0140575">
    <property type="term" value="F:transmembrane monodehydroascorbate reductase activity"/>
    <property type="evidence" value="ECO:0007669"/>
    <property type="project" value="InterPro"/>
</dbReference>
<feature type="transmembrane region" description="Helical" evidence="12">
    <location>
        <begin position="192"/>
        <end position="215"/>
    </location>
</feature>
<dbReference type="SMART" id="SM00665">
    <property type="entry name" value="B561"/>
    <property type="match status" value="1"/>
</dbReference>
<gene>
    <name evidence="14" type="ORF">HCN44_000860</name>
</gene>
<dbReference type="GO" id="GO:0046872">
    <property type="term" value="F:metal ion binding"/>
    <property type="evidence" value="ECO:0007669"/>
    <property type="project" value="UniProtKB-KW"/>
</dbReference>
<keyword evidence="3" id="KW-0813">Transport</keyword>
<comment type="cofactor">
    <cofactor evidence="1">
        <name>heme b</name>
        <dbReference type="ChEBI" id="CHEBI:60344"/>
    </cofactor>
</comment>
<dbReference type="OrthoDB" id="432881at2759"/>
<feature type="transmembrane region" description="Helical" evidence="12">
    <location>
        <begin position="12"/>
        <end position="38"/>
    </location>
</feature>
<evidence type="ECO:0000256" key="2">
    <source>
        <dbReference type="ARBA" id="ARBA00004141"/>
    </source>
</evidence>
<dbReference type="EC" id="7.2.1.3" evidence="11"/>
<proteinExistence type="predicted"/>
<accession>A0A834XSG0</accession>
<dbReference type="GO" id="GO:0140571">
    <property type="term" value="F:transmembrane ascorbate ferrireductase activity"/>
    <property type="evidence" value="ECO:0007669"/>
    <property type="project" value="UniProtKB-EC"/>
</dbReference>
<reference evidence="14 15" key="1">
    <citation type="submission" date="2020-08" db="EMBL/GenBank/DDBJ databases">
        <title>Aphidius gifuensis genome sequencing and assembly.</title>
        <authorList>
            <person name="Du Z."/>
        </authorList>
    </citation>
    <scope>NUCLEOTIDE SEQUENCE [LARGE SCALE GENOMIC DNA]</scope>
    <source>
        <strain evidence="14">YNYX2018</strain>
        <tissue evidence="14">Adults</tissue>
    </source>
</reference>
<dbReference type="InterPro" id="IPR045150">
    <property type="entry name" value="CYB561D1/2"/>
</dbReference>
<evidence type="ECO:0000256" key="3">
    <source>
        <dbReference type="ARBA" id="ARBA00022448"/>
    </source>
</evidence>
<feature type="transmembrane region" description="Helical" evidence="12">
    <location>
        <begin position="119"/>
        <end position="142"/>
    </location>
</feature>
<evidence type="ECO:0000313" key="15">
    <source>
        <dbReference type="Proteomes" id="UP000639338"/>
    </source>
</evidence>
<evidence type="ECO:0000256" key="1">
    <source>
        <dbReference type="ARBA" id="ARBA00001970"/>
    </source>
</evidence>
<feature type="transmembrane region" description="Helical" evidence="12">
    <location>
        <begin position="154"/>
        <end position="180"/>
    </location>
</feature>
<keyword evidence="4" id="KW-0349">Heme</keyword>
<dbReference type="PANTHER" id="PTHR15422:SF45">
    <property type="entry name" value="CYTOCHROME B561 DOMAIN-CONTAINING PROTEIN"/>
    <property type="match status" value="1"/>
</dbReference>
<dbReference type="PROSITE" id="PS50939">
    <property type="entry name" value="CYTOCHROME_B561"/>
    <property type="match status" value="1"/>
</dbReference>
<protein>
    <recommendedName>
        <fullName evidence="11">ascorbate ferrireductase (transmembrane)</fullName>
        <ecNumber evidence="11">7.2.1.3</ecNumber>
    </recommendedName>
</protein>
<comment type="caution">
    <text evidence="14">The sequence shown here is derived from an EMBL/GenBank/DDBJ whole genome shotgun (WGS) entry which is preliminary data.</text>
</comment>
<keyword evidence="10 12" id="KW-0472">Membrane</keyword>
<evidence type="ECO:0000256" key="7">
    <source>
        <dbReference type="ARBA" id="ARBA00022982"/>
    </source>
</evidence>
<dbReference type="EMBL" id="JACMRX010000004">
    <property type="protein sequence ID" value="KAF7991045.1"/>
    <property type="molecule type" value="Genomic_DNA"/>
</dbReference>
<organism evidence="14 15">
    <name type="scientific">Aphidius gifuensis</name>
    <name type="common">Parasitoid wasp</name>
    <dbReference type="NCBI Taxonomy" id="684658"/>
    <lineage>
        <taxon>Eukaryota</taxon>
        <taxon>Metazoa</taxon>
        <taxon>Ecdysozoa</taxon>
        <taxon>Arthropoda</taxon>
        <taxon>Hexapoda</taxon>
        <taxon>Insecta</taxon>
        <taxon>Pterygota</taxon>
        <taxon>Neoptera</taxon>
        <taxon>Endopterygota</taxon>
        <taxon>Hymenoptera</taxon>
        <taxon>Apocrita</taxon>
        <taxon>Ichneumonoidea</taxon>
        <taxon>Braconidae</taxon>
        <taxon>Aphidiinae</taxon>
        <taxon>Aphidius</taxon>
    </lineage>
</organism>
<feature type="transmembrane region" description="Helical" evidence="12">
    <location>
        <begin position="87"/>
        <end position="107"/>
    </location>
</feature>
<feature type="domain" description="Cytochrome b561" evidence="13">
    <location>
        <begin position="17"/>
        <end position="216"/>
    </location>
</feature>
<evidence type="ECO:0000256" key="8">
    <source>
        <dbReference type="ARBA" id="ARBA00022989"/>
    </source>
</evidence>
<sequence>MKPEGETKGLPNAFGLVMSVLTHVLLLAPVIYILSFFIGNLDVLFSWHPTCMVIGVGLLIFEGVFSISGEANLNQKVSRINRITIHWILHTIGLSLMYIGLIVIIINKNIHDKEHFTTLHGKIGLASVILATFVGLFGVLANNTRWLYPKVRPILLKVVHGYGGIGMTILFLITIINGSWNYAFPDNSTSQILVLLSFIIAIIIILFKPILGAIARTKVILRPPQQQNQTA</sequence>